<gene>
    <name evidence="2" type="ORF">Tci_041595</name>
</gene>
<proteinExistence type="predicted"/>
<name>A0A6L2M8Q9_TANCI</name>
<dbReference type="GO" id="GO:0003964">
    <property type="term" value="F:RNA-directed DNA polymerase activity"/>
    <property type="evidence" value="ECO:0007669"/>
    <property type="project" value="UniProtKB-KW"/>
</dbReference>
<evidence type="ECO:0000256" key="1">
    <source>
        <dbReference type="SAM" id="MobiDB-lite"/>
    </source>
</evidence>
<accession>A0A6L2M8Q9</accession>
<keyword evidence="2" id="KW-0695">RNA-directed DNA polymerase</keyword>
<keyword evidence="2" id="KW-0808">Transferase</keyword>
<dbReference type="PANTHER" id="PTHR46148">
    <property type="entry name" value="CHROMO DOMAIN-CONTAINING PROTEIN"/>
    <property type="match status" value="1"/>
</dbReference>
<dbReference type="EMBL" id="BKCJ010005968">
    <property type="protein sequence ID" value="GEU69617.1"/>
    <property type="molecule type" value="Genomic_DNA"/>
</dbReference>
<feature type="compositionally biased region" description="Polar residues" evidence="1">
    <location>
        <begin position="52"/>
        <end position="69"/>
    </location>
</feature>
<dbReference type="PANTHER" id="PTHR46148:SF59">
    <property type="entry name" value="NUCLEOTIDYLTRANSFERASE, RIBONUCLEASE H"/>
    <property type="match status" value="1"/>
</dbReference>
<protein>
    <submittedName>
        <fullName evidence="2">Putative reverse transcriptase domain-containing protein</fullName>
    </submittedName>
</protein>
<feature type="region of interest" description="Disordered" evidence="1">
    <location>
        <begin position="52"/>
        <end position="72"/>
    </location>
</feature>
<reference evidence="2" key="1">
    <citation type="journal article" date="2019" name="Sci. Rep.">
        <title>Draft genome of Tanacetum cinerariifolium, the natural source of mosquito coil.</title>
        <authorList>
            <person name="Yamashiro T."/>
            <person name="Shiraishi A."/>
            <person name="Satake H."/>
            <person name="Nakayama K."/>
        </authorList>
    </citation>
    <scope>NUCLEOTIDE SEQUENCE</scope>
</reference>
<dbReference type="AlphaFoldDB" id="A0A6L2M8Q9"/>
<sequence>MSFLSTFVTSRFLSTNNQLRNSSNPRQKATIHNGRVTVQPLQWRSNSYVVGTSGPRVNTSGTGGRTSANPGIPDSPVTQTIITNNAAYQADDLDTYDFDCDDITTAKVARMANFSRYGSDVLSKVPHSEHTSNDMLNQTVQDRSSSAQQDAMILSVFEQLSHQEKELLTTTFNVLKNESKEKEVNNIDKEIAWEKKVKELDNIVYKMGQSAQTVHMLTKPQVFCDNNLKQALGFQNPFYLKKAQQVRPMLYDGNVIAKETNMISVADSEETLILEEESRSKMLLKQNDPKVLENKINIKLVNYAFLNQHSEDFGKHFVPQEELSVEQAFWFQMSNPSIESSDPSLVKADVPGKLHKVSLMNESLKRLKFHLAKFDSVVKTRITPFALTKGIYKLDSVTLAPKDKNNREIHIHYLKHTMEQAGILREKAEQDKSLNPSNRASYTACKYVKQIQELLGYVKDTCPDVHKPSGKLVAVTPINIRKTVRFAEPIASSSSNQKTQDSNKPLLHSTGVKCSTSASGSKPSGNAKNNKISQPSSSNKINKVEDQPRSVKSRKNKNNRVCHTLKRGLDEIRVRRHGIIQYLKVHSTFHVSNLKKCLADEPLAIPLDEIQVDDKLHFIEEHVEIMDHEVRRLKQSRIPIDKVRWEREDQMQKNITLLTITGGLDMALNLNDLLSCLMEDLWASELTISNFSPLDR</sequence>
<feature type="compositionally biased region" description="Polar residues" evidence="1">
    <location>
        <begin position="512"/>
        <end position="541"/>
    </location>
</feature>
<feature type="compositionally biased region" description="Polar residues" evidence="1">
    <location>
        <begin position="491"/>
        <end position="503"/>
    </location>
</feature>
<comment type="caution">
    <text evidence="2">The sequence shown here is derived from an EMBL/GenBank/DDBJ whole genome shotgun (WGS) entry which is preliminary data.</text>
</comment>
<evidence type="ECO:0000313" key="2">
    <source>
        <dbReference type="EMBL" id="GEU69617.1"/>
    </source>
</evidence>
<feature type="compositionally biased region" description="Basic residues" evidence="1">
    <location>
        <begin position="551"/>
        <end position="560"/>
    </location>
</feature>
<organism evidence="2">
    <name type="scientific">Tanacetum cinerariifolium</name>
    <name type="common">Dalmatian daisy</name>
    <name type="synonym">Chrysanthemum cinerariifolium</name>
    <dbReference type="NCBI Taxonomy" id="118510"/>
    <lineage>
        <taxon>Eukaryota</taxon>
        <taxon>Viridiplantae</taxon>
        <taxon>Streptophyta</taxon>
        <taxon>Embryophyta</taxon>
        <taxon>Tracheophyta</taxon>
        <taxon>Spermatophyta</taxon>
        <taxon>Magnoliopsida</taxon>
        <taxon>eudicotyledons</taxon>
        <taxon>Gunneridae</taxon>
        <taxon>Pentapetalae</taxon>
        <taxon>asterids</taxon>
        <taxon>campanulids</taxon>
        <taxon>Asterales</taxon>
        <taxon>Asteraceae</taxon>
        <taxon>Asteroideae</taxon>
        <taxon>Anthemideae</taxon>
        <taxon>Anthemidinae</taxon>
        <taxon>Tanacetum</taxon>
    </lineage>
</organism>
<feature type="region of interest" description="Disordered" evidence="1">
    <location>
        <begin position="490"/>
        <end position="560"/>
    </location>
</feature>
<keyword evidence="2" id="KW-0548">Nucleotidyltransferase</keyword>